<protein>
    <submittedName>
        <fullName evidence="1">Type VI secretion system-associated protein TagF</fullName>
    </submittedName>
</protein>
<keyword evidence="2" id="KW-1185">Reference proteome</keyword>
<dbReference type="InterPro" id="IPR038225">
    <property type="entry name" value="TagF_sf"/>
</dbReference>
<sequence>MIGCFGKLPASADFVSLHGAAEEVCEFDAWLQGALAAMRHRDDWPTLFERLPVCFFSYRAGNGNWLLGGLISSHDASNRRYPFFIFQLIKPQDGEPLVNPFTLGELFCAQIKPLLHLAVQGSCSASLFERIKAMRPLQGQDFDLFRRVHAKFLQDFSFADITTALNDTYPAFDSTVALTRLQALAPLLHNACEAGIGLPLPAQRGLKNPTADLWVTWLTRMRGGNVPPVSLLADDFMRPKLYSFPSRHSANAYRVLSATAEAAQHIELLTPDELLETSRRSTPLADIDRPLDHVIDRFVDALDATFV</sequence>
<evidence type="ECO:0000313" key="2">
    <source>
        <dbReference type="Proteomes" id="UP000426235"/>
    </source>
</evidence>
<dbReference type="RefSeq" id="WP_157192108.1">
    <property type="nucleotide sequence ID" value="NZ_CP046621.1"/>
</dbReference>
<evidence type="ECO:0000313" key="1">
    <source>
        <dbReference type="EMBL" id="QGW77086.1"/>
    </source>
</evidence>
<dbReference type="Gene3D" id="3.40.1730.10">
    <property type="entry name" value="pa0076 domain"/>
    <property type="match status" value="1"/>
</dbReference>
<dbReference type="EMBL" id="CP046621">
    <property type="protein sequence ID" value="QGW77086.1"/>
    <property type="molecule type" value="Genomic_DNA"/>
</dbReference>
<name>A0A6I6GYP1_9PSED</name>
<organism evidence="1 2">
    <name type="scientific">Pseudomonas alkylphenolica</name>
    <dbReference type="NCBI Taxonomy" id="237609"/>
    <lineage>
        <taxon>Bacteria</taxon>
        <taxon>Pseudomonadati</taxon>
        <taxon>Pseudomonadota</taxon>
        <taxon>Gammaproteobacteria</taxon>
        <taxon>Pseudomonadales</taxon>
        <taxon>Pseudomonadaceae</taxon>
        <taxon>Pseudomonas</taxon>
    </lineage>
</organism>
<reference evidence="1" key="1">
    <citation type="submission" date="2019-12" db="EMBL/GenBank/DDBJ databases">
        <title>Hybrid Genome Assemblies of two High G+C Isolates from Undergraduate Microbiology Courses.</title>
        <authorList>
            <person name="Ne Ville C.J."/>
            <person name="Enright D."/>
            <person name="Hernandez I."/>
            <person name="Dodsworth J."/>
            <person name="Orwin P.M."/>
        </authorList>
    </citation>
    <scope>NUCLEOTIDE SEQUENCE [LARGE SCALE GENOMIC DNA]</scope>
    <source>
        <strain evidence="1">Neo</strain>
    </source>
</reference>
<gene>
    <name evidence="1" type="primary">tagF</name>
    <name evidence="1" type="ORF">GPJ81_10485</name>
</gene>
<accession>A0A6I6GYP1</accession>
<dbReference type="Pfam" id="PF09867">
    <property type="entry name" value="TagF_N"/>
    <property type="match status" value="1"/>
</dbReference>
<dbReference type="NCBIfam" id="TIGR03373">
    <property type="entry name" value="VI_minor_4"/>
    <property type="match status" value="1"/>
</dbReference>
<dbReference type="AlphaFoldDB" id="A0A6I6GYP1"/>
<dbReference type="InterPro" id="IPR017748">
    <property type="entry name" value="TagF"/>
</dbReference>
<proteinExistence type="predicted"/>
<dbReference type="Proteomes" id="UP000426235">
    <property type="component" value="Chromosome"/>
</dbReference>